<keyword evidence="2" id="KW-0547">Nucleotide-binding</keyword>
<comment type="caution">
    <text evidence="2">The sequence shown here is derived from an EMBL/GenBank/DDBJ whole genome shotgun (WGS) entry which is preliminary data.</text>
</comment>
<gene>
    <name evidence="2" type="ORF">QUG02_06265</name>
</gene>
<proteinExistence type="predicted"/>
<sequence length="178" mass="20481">MEVGGTSVKNKSSTVGKPLLYIAQVNLELAAPKIKRIILTNFENEDRKEKSDRNENSVSSEVEETVEKEKLEKEEQQVEEEVEEVEEEQEEQEEQEQVRTVPHNKSFKDMNNEEKLQFLVNRPHYIPKVRCRIKTATVSYIGSIVSYRNGVVSIMTPNSMRDVRLSIEEIKSIDIAGL</sequence>
<reference evidence="2 3" key="1">
    <citation type="submission" date="2023-06" db="EMBL/GenBank/DDBJ databases">
        <title>Comparative genomics of Bacillaceae isolates and their secondary metabolite potential.</title>
        <authorList>
            <person name="Song L."/>
            <person name="Nielsen L.J."/>
            <person name="Mohite O."/>
            <person name="Xu X."/>
            <person name="Weber T."/>
            <person name="Kovacs A.T."/>
        </authorList>
    </citation>
    <scope>NUCLEOTIDE SEQUENCE [LARGE SCALE GENOMIC DNA]</scope>
    <source>
        <strain evidence="2 3">DX2.1</strain>
    </source>
</reference>
<keyword evidence="3" id="KW-1185">Reference proteome</keyword>
<keyword evidence="2" id="KW-0946">Virion</keyword>
<dbReference type="EMBL" id="JAUCFG010000002">
    <property type="protein sequence ID" value="MDM5437741.1"/>
    <property type="molecule type" value="Genomic_DNA"/>
</dbReference>
<evidence type="ECO:0000313" key="2">
    <source>
        <dbReference type="EMBL" id="MDM5437741.1"/>
    </source>
</evidence>
<keyword evidence="2" id="KW-0167">Capsid protein</keyword>
<dbReference type="Proteomes" id="UP001224139">
    <property type="component" value="Unassembled WGS sequence"/>
</dbReference>
<name>A0ABT7R5V1_9BACI</name>
<organism evidence="2 3">
    <name type="scientific">Bacillus hominis</name>
    <dbReference type="NCBI Taxonomy" id="2817478"/>
    <lineage>
        <taxon>Bacteria</taxon>
        <taxon>Bacillati</taxon>
        <taxon>Bacillota</taxon>
        <taxon>Bacilli</taxon>
        <taxon>Bacillales</taxon>
        <taxon>Bacillaceae</taxon>
        <taxon>Bacillus</taxon>
        <taxon>Bacillus cereus group</taxon>
    </lineage>
</organism>
<evidence type="ECO:0000256" key="1">
    <source>
        <dbReference type="SAM" id="MobiDB-lite"/>
    </source>
</evidence>
<feature type="compositionally biased region" description="Acidic residues" evidence="1">
    <location>
        <begin position="77"/>
        <end position="95"/>
    </location>
</feature>
<feature type="compositionally biased region" description="Basic and acidic residues" evidence="1">
    <location>
        <begin position="65"/>
        <end position="76"/>
    </location>
</feature>
<evidence type="ECO:0000313" key="3">
    <source>
        <dbReference type="Proteomes" id="UP001224139"/>
    </source>
</evidence>
<dbReference type="RefSeq" id="WP_289360965.1">
    <property type="nucleotide sequence ID" value="NZ_JAUCFG010000002.1"/>
</dbReference>
<feature type="region of interest" description="Disordered" evidence="1">
    <location>
        <begin position="40"/>
        <end position="101"/>
    </location>
</feature>
<dbReference type="GO" id="GO:0005524">
    <property type="term" value="F:ATP binding"/>
    <property type="evidence" value="ECO:0007669"/>
    <property type="project" value="UniProtKB-KW"/>
</dbReference>
<protein>
    <submittedName>
        <fullName evidence="2">CotO family spore coat protein</fullName>
    </submittedName>
</protein>
<dbReference type="InterPro" id="IPR025439">
    <property type="entry name" value="Spore_coat_CotO"/>
</dbReference>
<dbReference type="Pfam" id="PF14153">
    <property type="entry name" value="Spore_coat_CotO"/>
    <property type="match status" value="1"/>
</dbReference>
<accession>A0ABT7R5V1</accession>
<feature type="compositionally biased region" description="Basic and acidic residues" evidence="1">
    <location>
        <begin position="44"/>
        <end position="55"/>
    </location>
</feature>
<keyword evidence="2" id="KW-0067">ATP-binding</keyword>